<evidence type="ECO:0000313" key="14">
    <source>
        <dbReference type="EMBL" id="BFO70922.1"/>
    </source>
</evidence>
<dbReference type="InterPro" id="IPR012910">
    <property type="entry name" value="Plug_dom"/>
</dbReference>
<gene>
    <name evidence="14" type="ORF">GTC17253_08880</name>
</gene>
<evidence type="ECO:0000256" key="2">
    <source>
        <dbReference type="ARBA" id="ARBA00022448"/>
    </source>
</evidence>
<evidence type="ECO:0000256" key="10">
    <source>
        <dbReference type="PROSITE-ProRule" id="PRU01360"/>
    </source>
</evidence>
<dbReference type="InterPro" id="IPR037066">
    <property type="entry name" value="Plug_dom_sf"/>
</dbReference>
<evidence type="ECO:0000256" key="4">
    <source>
        <dbReference type="ARBA" id="ARBA00022692"/>
    </source>
</evidence>
<dbReference type="Pfam" id="PF07715">
    <property type="entry name" value="Plug"/>
    <property type="match status" value="1"/>
</dbReference>
<dbReference type="PANTHER" id="PTHR30069">
    <property type="entry name" value="TONB-DEPENDENT OUTER MEMBRANE RECEPTOR"/>
    <property type="match status" value="1"/>
</dbReference>
<feature type="domain" description="TonB-dependent receptor plug" evidence="13">
    <location>
        <begin position="49"/>
        <end position="164"/>
    </location>
</feature>
<dbReference type="AlphaFoldDB" id="A0AB33IR00"/>
<organism evidence="14">
    <name type="scientific">Prevotella sp. GTC17253</name>
    <dbReference type="NCBI Taxonomy" id="3236793"/>
    <lineage>
        <taxon>Bacteria</taxon>
        <taxon>Pseudomonadati</taxon>
        <taxon>Bacteroidota</taxon>
        <taxon>Bacteroidia</taxon>
        <taxon>Bacteroidales</taxon>
        <taxon>Prevotellaceae</taxon>
        <taxon>Prevotella</taxon>
    </lineage>
</organism>
<evidence type="ECO:0000259" key="13">
    <source>
        <dbReference type="Pfam" id="PF07715"/>
    </source>
</evidence>
<dbReference type="SUPFAM" id="SSF56935">
    <property type="entry name" value="Porins"/>
    <property type="match status" value="1"/>
</dbReference>
<dbReference type="Gene3D" id="2.40.170.20">
    <property type="entry name" value="TonB-dependent receptor, beta-barrel domain"/>
    <property type="match status" value="1"/>
</dbReference>
<dbReference type="CDD" id="cd01347">
    <property type="entry name" value="ligand_gated_channel"/>
    <property type="match status" value="1"/>
</dbReference>
<dbReference type="InterPro" id="IPR000531">
    <property type="entry name" value="Beta-barrel_TonB"/>
</dbReference>
<evidence type="ECO:0000259" key="12">
    <source>
        <dbReference type="Pfam" id="PF00593"/>
    </source>
</evidence>
<dbReference type="InterPro" id="IPR036942">
    <property type="entry name" value="Beta-barrel_TonB_sf"/>
</dbReference>
<keyword evidence="9 10" id="KW-0998">Cell outer membrane</keyword>
<evidence type="ECO:0000256" key="7">
    <source>
        <dbReference type="ARBA" id="ARBA00023136"/>
    </source>
</evidence>
<evidence type="ECO:0000256" key="9">
    <source>
        <dbReference type="ARBA" id="ARBA00023237"/>
    </source>
</evidence>
<proteinExistence type="inferred from homology"/>
<evidence type="ECO:0000256" key="1">
    <source>
        <dbReference type="ARBA" id="ARBA00004571"/>
    </source>
</evidence>
<evidence type="ECO:0000256" key="11">
    <source>
        <dbReference type="RuleBase" id="RU003357"/>
    </source>
</evidence>
<keyword evidence="6 11" id="KW-0798">TonB box</keyword>
<dbReference type="GO" id="GO:0015344">
    <property type="term" value="F:siderophore uptake transmembrane transporter activity"/>
    <property type="evidence" value="ECO:0007669"/>
    <property type="project" value="TreeGrafter"/>
</dbReference>
<reference evidence="14" key="1">
    <citation type="submission" date="2024-07" db="EMBL/GenBank/DDBJ databases">
        <title>Complete genome sequence of Prevotella sp. YM-2024 GTC17253.</title>
        <authorList>
            <person name="Hayashi M."/>
            <person name="Muto Y."/>
            <person name="Tanaka K."/>
            <person name="Niwa H."/>
        </authorList>
    </citation>
    <scope>NUCLEOTIDE SEQUENCE</scope>
    <source>
        <strain evidence="14">GTC17253</strain>
    </source>
</reference>
<keyword evidence="4 10" id="KW-0812">Transmembrane</keyword>
<dbReference type="Gene3D" id="2.170.130.10">
    <property type="entry name" value="TonB-dependent receptor, plug domain"/>
    <property type="match status" value="1"/>
</dbReference>
<dbReference type="EMBL" id="AP035785">
    <property type="protein sequence ID" value="BFO70922.1"/>
    <property type="molecule type" value="Genomic_DNA"/>
</dbReference>
<dbReference type="Pfam" id="PF00593">
    <property type="entry name" value="TonB_dep_Rec_b-barrel"/>
    <property type="match status" value="1"/>
</dbReference>
<evidence type="ECO:0000256" key="6">
    <source>
        <dbReference type="ARBA" id="ARBA00023077"/>
    </source>
</evidence>
<evidence type="ECO:0000256" key="3">
    <source>
        <dbReference type="ARBA" id="ARBA00022452"/>
    </source>
</evidence>
<feature type="domain" description="TonB-dependent receptor-like beta-barrel" evidence="12">
    <location>
        <begin position="289"/>
        <end position="601"/>
    </location>
</feature>
<keyword evidence="5" id="KW-0732">Signal</keyword>
<dbReference type="InterPro" id="IPR039426">
    <property type="entry name" value="TonB-dep_rcpt-like"/>
</dbReference>
<keyword evidence="7 10" id="KW-0472">Membrane</keyword>
<dbReference type="PROSITE" id="PS52016">
    <property type="entry name" value="TONB_DEPENDENT_REC_3"/>
    <property type="match status" value="1"/>
</dbReference>
<evidence type="ECO:0000256" key="5">
    <source>
        <dbReference type="ARBA" id="ARBA00022729"/>
    </source>
</evidence>
<accession>A0AB33IR00</accession>
<dbReference type="GO" id="GO:0009279">
    <property type="term" value="C:cell outer membrane"/>
    <property type="evidence" value="ECO:0007669"/>
    <property type="project" value="UniProtKB-SubCell"/>
</dbReference>
<sequence length="627" mass="69857">MNILYRYSIAFFVFAVGVCCPYVTRASDVLTDSIDEVVVTGTRLKTAIRQLPLTLSVIDRATIINSQHINLLPIVNEQVPGLFVTSRGLLGYGVSTGAAGGLKMRGVGGSPTTEMMVLVDGHPQYTGLMGHTVADAYQSLLAERVEVVRGPASVLYGSNAMGGVMNIITRQANRNGYRQHLMLQGGSYGTIAGDYVSELRLGSLTNVVGVAAAASDGHRRHMHFEQYTFFDKFAYQLNKHWSVLADVNLTHYISQNPGTVFVPMLDNIMNIRRGVASASIQNEYRNMSGSATYYTNWGHHKINDGYAGDSKPRDYLFHLRDHMYGVHLYETFKLFTGNHTTFGFDYQHTDGTAWNAAMADGARSYLADDRQTDELAGYILFRQSLLSFLTLDAGLRYNHHSVSGSSWIPQIGLSYRPTSASTLKAMVSKGFRNPTLRELYMFRSANPALNPERLMNYELSWAQTVDSHFNYSLNVFYLNADNLIQTNMVNGRMQNENIGKTENWGIEATAAYRLSADWCLNGNYSFLHTSKVVTSAPRHKLYVGIDYIHGRWNVSTGAQWVGHLVTSTEKDASAESYVLWNARLAYQALAWLRLQVSGENLLAQRYETYAGFTMPRATVMGGFSIDI</sequence>
<keyword evidence="3 10" id="KW-1134">Transmembrane beta strand</keyword>
<keyword evidence="2 10" id="KW-0813">Transport</keyword>
<comment type="similarity">
    <text evidence="10 11">Belongs to the TonB-dependent receptor family.</text>
</comment>
<keyword evidence="8 14" id="KW-0675">Receptor</keyword>
<comment type="subcellular location">
    <subcellularLocation>
        <location evidence="1 10">Cell outer membrane</location>
        <topology evidence="1 10">Multi-pass membrane protein</topology>
    </subcellularLocation>
</comment>
<dbReference type="PANTHER" id="PTHR30069:SF29">
    <property type="entry name" value="HEMOGLOBIN AND HEMOGLOBIN-HAPTOGLOBIN-BINDING PROTEIN 1-RELATED"/>
    <property type="match status" value="1"/>
</dbReference>
<protein>
    <submittedName>
        <fullName evidence="14">TonB-dependent receptor</fullName>
    </submittedName>
</protein>
<name>A0AB33IR00_9BACT</name>
<dbReference type="GO" id="GO:0044718">
    <property type="term" value="P:siderophore transmembrane transport"/>
    <property type="evidence" value="ECO:0007669"/>
    <property type="project" value="TreeGrafter"/>
</dbReference>
<evidence type="ECO:0000256" key="8">
    <source>
        <dbReference type="ARBA" id="ARBA00023170"/>
    </source>
</evidence>